<keyword evidence="4 6" id="KW-1133">Transmembrane helix</keyword>
<keyword evidence="8" id="KW-1185">Reference proteome</keyword>
<reference evidence="7 8" key="1">
    <citation type="journal article" date="2014" name="PLoS Genet.">
        <title>Phylogenetically driven sequencing of extremely halophilic archaea reveals strategies for static and dynamic osmo-response.</title>
        <authorList>
            <person name="Becker E.A."/>
            <person name="Seitzer P.M."/>
            <person name="Tritt A."/>
            <person name="Larsen D."/>
            <person name="Krusor M."/>
            <person name="Yao A.I."/>
            <person name="Wu D."/>
            <person name="Madern D."/>
            <person name="Eisen J.A."/>
            <person name="Darling A.E."/>
            <person name="Facciotti M.T."/>
        </authorList>
    </citation>
    <scope>NUCLEOTIDE SEQUENCE [LARGE SCALE GENOMIC DNA]</scope>
    <source>
        <strain evidence="7 8">DSM 15624</strain>
    </source>
</reference>
<evidence type="ECO:0000256" key="6">
    <source>
        <dbReference type="SAM" id="Phobius"/>
    </source>
</evidence>
<dbReference type="InterPro" id="IPR037272">
    <property type="entry name" value="SNS_sf"/>
</dbReference>
<dbReference type="GO" id="GO:0016020">
    <property type="term" value="C:membrane"/>
    <property type="evidence" value="ECO:0007669"/>
    <property type="project" value="UniProtKB-SubCell"/>
</dbReference>
<dbReference type="Proteomes" id="UP000011593">
    <property type="component" value="Unassembled WGS sequence"/>
</dbReference>
<gene>
    <name evidence="7" type="ORF">C488_11834</name>
</gene>
<dbReference type="AlphaFoldDB" id="L9YN01"/>
<evidence type="ECO:0000256" key="2">
    <source>
        <dbReference type="ARBA" id="ARBA00022448"/>
    </source>
</evidence>
<feature type="transmembrane region" description="Helical" evidence="6">
    <location>
        <begin position="20"/>
        <end position="43"/>
    </location>
</feature>
<dbReference type="InterPro" id="IPR000175">
    <property type="entry name" value="Na/ntran_symport"/>
</dbReference>
<comment type="subcellular location">
    <subcellularLocation>
        <location evidence="1">Membrane</location>
        <topology evidence="1">Multi-pass membrane protein</topology>
    </subcellularLocation>
</comment>
<protein>
    <submittedName>
        <fullName evidence="7">Sodium:neurotransmitter symporter</fullName>
    </submittedName>
</protein>
<name>L9YN01_NATP1</name>
<evidence type="ECO:0000256" key="1">
    <source>
        <dbReference type="ARBA" id="ARBA00004141"/>
    </source>
</evidence>
<evidence type="ECO:0000256" key="3">
    <source>
        <dbReference type="ARBA" id="ARBA00022692"/>
    </source>
</evidence>
<dbReference type="SUPFAM" id="SSF161070">
    <property type="entry name" value="SNF-like"/>
    <property type="match status" value="1"/>
</dbReference>
<dbReference type="PANTHER" id="PTHR42948:SF1">
    <property type="entry name" value="TRANSPORTER"/>
    <property type="match status" value="1"/>
</dbReference>
<evidence type="ECO:0000256" key="5">
    <source>
        <dbReference type="ARBA" id="ARBA00023136"/>
    </source>
</evidence>
<dbReference type="PATRIC" id="fig|797303.5.peg.2388"/>
<organism evidence="7 8">
    <name type="scientific">Natrinema pellirubrum (strain DSM 15624 / CIP 106293 / JCM 10476 / NCIMB 786 / 157)</name>
    <dbReference type="NCBI Taxonomy" id="797303"/>
    <lineage>
        <taxon>Archaea</taxon>
        <taxon>Methanobacteriati</taxon>
        <taxon>Methanobacteriota</taxon>
        <taxon>Stenosarchaea group</taxon>
        <taxon>Halobacteria</taxon>
        <taxon>Halobacteriales</taxon>
        <taxon>Natrialbaceae</taxon>
        <taxon>Natrinema</taxon>
    </lineage>
</organism>
<keyword evidence="5 6" id="KW-0472">Membrane</keyword>
<keyword evidence="3 6" id="KW-0812">Transmembrane</keyword>
<dbReference type="PROSITE" id="PS50267">
    <property type="entry name" value="NA_NEUROTRAN_SYMP_3"/>
    <property type="match status" value="1"/>
</dbReference>
<evidence type="ECO:0000313" key="8">
    <source>
        <dbReference type="Proteomes" id="UP000011593"/>
    </source>
</evidence>
<evidence type="ECO:0000313" key="7">
    <source>
        <dbReference type="EMBL" id="ELY74308.1"/>
    </source>
</evidence>
<dbReference type="EMBL" id="AOIE01000070">
    <property type="protein sequence ID" value="ELY74308.1"/>
    <property type="molecule type" value="Genomic_DNA"/>
</dbReference>
<evidence type="ECO:0000256" key="4">
    <source>
        <dbReference type="ARBA" id="ARBA00022989"/>
    </source>
</evidence>
<dbReference type="Pfam" id="PF00209">
    <property type="entry name" value="SNF"/>
    <property type="match status" value="1"/>
</dbReference>
<proteinExistence type="predicted"/>
<comment type="caution">
    <text evidence="7">The sequence shown here is derived from an EMBL/GenBank/DDBJ whole genome shotgun (WGS) entry which is preliminary data.</text>
</comment>
<keyword evidence="2" id="KW-0813">Transport</keyword>
<sequence length="84" mass="9411">MGLGNIWRFPYQVGEQGGAAFLFIYLLLIVMVGFPVILVEFVVGRNTERNPVGALKRIGTGAWTKIGWVFVTAGFIILSYYHLF</sequence>
<dbReference type="PANTHER" id="PTHR42948">
    <property type="entry name" value="TRANSPORTER"/>
    <property type="match status" value="1"/>
</dbReference>
<feature type="transmembrane region" description="Helical" evidence="6">
    <location>
        <begin position="63"/>
        <end position="83"/>
    </location>
</feature>
<accession>L9YN01</accession>